<evidence type="ECO:0000313" key="8">
    <source>
        <dbReference type="Proteomes" id="UP001501084"/>
    </source>
</evidence>
<evidence type="ECO:0000259" key="6">
    <source>
        <dbReference type="PROSITE" id="PS50977"/>
    </source>
</evidence>
<evidence type="ECO:0000256" key="3">
    <source>
        <dbReference type="ARBA" id="ARBA00023163"/>
    </source>
</evidence>
<feature type="DNA-binding region" description="H-T-H motif" evidence="4">
    <location>
        <begin position="126"/>
        <end position="145"/>
    </location>
</feature>
<reference evidence="8" key="1">
    <citation type="journal article" date="2019" name="Int. J. Syst. Evol. Microbiol.">
        <title>The Global Catalogue of Microorganisms (GCM) 10K type strain sequencing project: providing services to taxonomists for standard genome sequencing and annotation.</title>
        <authorList>
            <consortium name="The Broad Institute Genomics Platform"/>
            <consortium name="The Broad Institute Genome Sequencing Center for Infectious Disease"/>
            <person name="Wu L."/>
            <person name="Ma J."/>
        </authorList>
    </citation>
    <scope>NUCLEOTIDE SEQUENCE [LARGE SCALE GENOMIC DNA]</scope>
    <source>
        <strain evidence="8">JCM 14919</strain>
    </source>
</reference>
<dbReference type="InterPro" id="IPR001647">
    <property type="entry name" value="HTH_TetR"/>
</dbReference>
<gene>
    <name evidence="7" type="ORF">GCM10009786_18360</name>
</gene>
<dbReference type="InterPro" id="IPR009057">
    <property type="entry name" value="Homeodomain-like_sf"/>
</dbReference>
<evidence type="ECO:0000256" key="5">
    <source>
        <dbReference type="SAM" id="MobiDB-lite"/>
    </source>
</evidence>
<feature type="compositionally biased region" description="Low complexity" evidence="5">
    <location>
        <begin position="66"/>
        <end position="84"/>
    </location>
</feature>
<dbReference type="PROSITE" id="PS50977">
    <property type="entry name" value="HTH_TETR_2"/>
    <property type="match status" value="1"/>
</dbReference>
<name>A0ABP5N1V5_9MICO</name>
<dbReference type="InterPro" id="IPR036271">
    <property type="entry name" value="Tet_transcr_reg_TetR-rel_C_sf"/>
</dbReference>
<keyword evidence="2 4" id="KW-0238">DNA-binding</keyword>
<evidence type="ECO:0000256" key="4">
    <source>
        <dbReference type="PROSITE-ProRule" id="PRU00335"/>
    </source>
</evidence>
<dbReference type="PANTHER" id="PTHR30055">
    <property type="entry name" value="HTH-TYPE TRANSCRIPTIONAL REGULATOR RUTR"/>
    <property type="match status" value="1"/>
</dbReference>
<comment type="caution">
    <text evidence="7">The sequence shown here is derived from an EMBL/GenBank/DDBJ whole genome shotgun (WGS) entry which is preliminary data.</text>
</comment>
<keyword evidence="8" id="KW-1185">Reference proteome</keyword>
<feature type="domain" description="HTH tetR-type" evidence="6">
    <location>
        <begin position="103"/>
        <end position="163"/>
    </location>
</feature>
<dbReference type="Gene3D" id="1.10.357.10">
    <property type="entry name" value="Tetracycline Repressor, domain 2"/>
    <property type="match status" value="1"/>
</dbReference>
<accession>A0ABP5N1V5</accession>
<dbReference type="SUPFAM" id="SSF46689">
    <property type="entry name" value="Homeodomain-like"/>
    <property type="match status" value="1"/>
</dbReference>
<dbReference type="Pfam" id="PF00440">
    <property type="entry name" value="TetR_N"/>
    <property type="match status" value="1"/>
</dbReference>
<dbReference type="InterPro" id="IPR050109">
    <property type="entry name" value="HTH-type_TetR-like_transc_reg"/>
</dbReference>
<organism evidence="7 8">
    <name type="scientific">Leucobacter alluvii</name>
    <dbReference type="NCBI Taxonomy" id="340321"/>
    <lineage>
        <taxon>Bacteria</taxon>
        <taxon>Bacillati</taxon>
        <taxon>Actinomycetota</taxon>
        <taxon>Actinomycetes</taxon>
        <taxon>Micrococcales</taxon>
        <taxon>Microbacteriaceae</taxon>
        <taxon>Leucobacter</taxon>
    </lineage>
</organism>
<evidence type="ECO:0000256" key="1">
    <source>
        <dbReference type="ARBA" id="ARBA00023015"/>
    </source>
</evidence>
<dbReference type="EMBL" id="BAAAOP010000006">
    <property type="protein sequence ID" value="GAA2188607.1"/>
    <property type="molecule type" value="Genomic_DNA"/>
</dbReference>
<keyword evidence="1" id="KW-0805">Transcription regulation</keyword>
<dbReference type="SUPFAM" id="SSF48498">
    <property type="entry name" value="Tetracyclin repressor-like, C-terminal domain"/>
    <property type="match status" value="1"/>
</dbReference>
<protein>
    <recommendedName>
        <fullName evidence="6">HTH tetR-type domain-containing protein</fullName>
    </recommendedName>
</protein>
<dbReference type="Proteomes" id="UP001501084">
    <property type="component" value="Unassembled WGS sequence"/>
</dbReference>
<feature type="region of interest" description="Disordered" evidence="5">
    <location>
        <begin position="1"/>
        <end position="84"/>
    </location>
</feature>
<evidence type="ECO:0000256" key="2">
    <source>
        <dbReference type="ARBA" id="ARBA00023125"/>
    </source>
</evidence>
<sequence length="294" mass="30498">MPDGSDTQPAPPPAGRHSAGRAASRRDTQPAGTQPARHPARRAGSRVTSGECRSPDPPQHAPQLTRLGRGARNGRAAARAPARPLARASAGILAGMARPSTQQQRRKEVVDAALAAAAQHGLRSLSLTDVANQAGVTRGALLYYYDDLDAILVEAHAAGMERVGAERAALVAREVGAPAKLAVAITAGLPTGPDDALMSLLYEFDVLGGKSPLHDELVQRLYGEQLALYREILAEGVEAGDFSLTGPLDDIAMNLVALEDAYGLHITGGGSITVADARRAIALYAQQAGAPLPA</sequence>
<keyword evidence="3" id="KW-0804">Transcription</keyword>
<proteinExistence type="predicted"/>
<dbReference type="PANTHER" id="PTHR30055:SF234">
    <property type="entry name" value="HTH-TYPE TRANSCRIPTIONAL REGULATOR BETI"/>
    <property type="match status" value="1"/>
</dbReference>
<evidence type="ECO:0000313" key="7">
    <source>
        <dbReference type="EMBL" id="GAA2188607.1"/>
    </source>
</evidence>